<dbReference type="Gene3D" id="3.40.630.30">
    <property type="match status" value="1"/>
</dbReference>
<feature type="domain" description="N-acetyltransferase" evidence="3">
    <location>
        <begin position="22"/>
        <end position="180"/>
    </location>
</feature>
<name>A0ABW1MGC2_9ACTN</name>
<dbReference type="SUPFAM" id="SSF55729">
    <property type="entry name" value="Acyl-CoA N-acyltransferases (Nat)"/>
    <property type="match status" value="1"/>
</dbReference>
<dbReference type="InterPro" id="IPR016181">
    <property type="entry name" value="Acyl_CoA_acyltransferase"/>
</dbReference>
<accession>A0ABW1MGC2</accession>
<dbReference type="RefSeq" id="WP_031056363.1">
    <property type="nucleotide sequence ID" value="NZ_JBHSPX010000003.1"/>
</dbReference>
<comment type="caution">
    <text evidence="4">The sequence shown here is derived from an EMBL/GenBank/DDBJ whole genome shotgun (WGS) entry which is preliminary data.</text>
</comment>
<dbReference type="InterPro" id="IPR050832">
    <property type="entry name" value="Bact_Acetyltransf"/>
</dbReference>
<evidence type="ECO:0000259" key="3">
    <source>
        <dbReference type="PROSITE" id="PS51186"/>
    </source>
</evidence>
<dbReference type="InterPro" id="IPR000182">
    <property type="entry name" value="GNAT_dom"/>
</dbReference>
<sequence length="182" mass="19652">MPLVLEPLSPLLAAHDGHLPGPLLDELTDLYASNAAFFALSGDFPDPYALQRDEVASSINGELAHPAAEVLIAREDDGEHGRLTGLAVTLTEHPDPLDPYPWIGLLLIHVGLQRAGRGRRLATAVERRLQAAGHDGVRLAALDANPDGLAFWRALGYRVIDHRTDHALARPCTVLHKDLPNG</sequence>
<proteinExistence type="predicted"/>
<dbReference type="EMBL" id="JBHSPX010000003">
    <property type="protein sequence ID" value="MFC6062814.1"/>
    <property type="molecule type" value="Genomic_DNA"/>
</dbReference>
<keyword evidence="2 4" id="KW-0012">Acyltransferase</keyword>
<dbReference type="EC" id="2.3.1.-" evidence="4"/>
<evidence type="ECO:0000256" key="1">
    <source>
        <dbReference type="ARBA" id="ARBA00022679"/>
    </source>
</evidence>
<dbReference type="PANTHER" id="PTHR43877">
    <property type="entry name" value="AMINOALKYLPHOSPHONATE N-ACETYLTRANSFERASE-RELATED-RELATED"/>
    <property type="match status" value="1"/>
</dbReference>
<dbReference type="PROSITE" id="PS51186">
    <property type="entry name" value="GNAT"/>
    <property type="match status" value="1"/>
</dbReference>
<keyword evidence="5" id="KW-1185">Reference proteome</keyword>
<dbReference type="Pfam" id="PF00583">
    <property type="entry name" value="Acetyltransf_1"/>
    <property type="match status" value="1"/>
</dbReference>
<gene>
    <name evidence="4" type="ORF">ACFP4F_09640</name>
</gene>
<evidence type="ECO:0000313" key="5">
    <source>
        <dbReference type="Proteomes" id="UP001596139"/>
    </source>
</evidence>
<reference evidence="5" key="1">
    <citation type="journal article" date="2019" name="Int. J. Syst. Evol. Microbiol.">
        <title>The Global Catalogue of Microorganisms (GCM) 10K type strain sequencing project: providing services to taxonomists for standard genome sequencing and annotation.</title>
        <authorList>
            <consortium name="The Broad Institute Genomics Platform"/>
            <consortium name="The Broad Institute Genome Sequencing Center for Infectious Disease"/>
            <person name="Wu L."/>
            <person name="Ma J."/>
        </authorList>
    </citation>
    <scope>NUCLEOTIDE SEQUENCE [LARGE SCALE GENOMIC DNA]</scope>
    <source>
        <strain evidence="5">CGMCC 1.15180</strain>
    </source>
</reference>
<dbReference type="GO" id="GO:0016746">
    <property type="term" value="F:acyltransferase activity"/>
    <property type="evidence" value="ECO:0007669"/>
    <property type="project" value="UniProtKB-KW"/>
</dbReference>
<evidence type="ECO:0000313" key="4">
    <source>
        <dbReference type="EMBL" id="MFC6062814.1"/>
    </source>
</evidence>
<evidence type="ECO:0000256" key="2">
    <source>
        <dbReference type="ARBA" id="ARBA00023315"/>
    </source>
</evidence>
<organism evidence="4 5">
    <name type="scientific">Streptomyces ochraceiscleroticus</name>
    <dbReference type="NCBI Taxonomy" id="47761"/>
    <lineage>
        <taxon>Bacteria</taxon>
        <taxon>Bacillati</taxon>
        <taxon>Actinomycetota</taxon>
        <taxon>Actinomycetes</taxon>
        <taxon>Kitasatosporales</taxon>
        <taxon>Streptomycetaceae</taxon>
        <taxon>Streptomyces</taxon>
    </lineage>
</organism>
<dbReference type="Proteomes" id="UP001596139">
    <property type="component" value="Unassembled WGS sequence"/>
</dbReference>
<protein>
    <submittedName>
        <fullName evidence="4">GNAT family N-acetyltransferase</fullName>
        <ecNumber evidence="4">2.3.1.-</ecNumber>
    </submittedName>
</protein>
<keyword evidence="1 4" id="KW-0808">Transferase</keyword>